<gene>
    <name evidence="6" type="ORF">K7432_013882</name>
</gene>
<evidence type="ECO:0000259" key="5">
    <source>
        <dbReference type="PROSITE" id="PS50174"/>
    </source>
</evidence>
<name>A0ABR2WIH9_9FUNG</name>
<evidence type="ECO:0000259" key="4">
    <source>
        <dbReference type="PROSITE" id="PS50102"/>
    </source>
</evidence>
<dbReference type="Gene3D" id="3.30.70.330">
    <property type="match status" value="1"/>
</dbReference>
<evidence type="ECO:0008006" key="8">
    <source>
        <dbReference type="Google" id="ProtNLM"/>
    </source>
</evidence>
<reference evidence="6 7" key="1">
    <citation type="submission" date="2023-04" db="EMBL/GenBank/DDBJ databases">
        <title>Genome of Basidiobolus ranarum AG-B5.</title>
        <authorList>
            <person name="Stajich J.E."/>
            <person name="Carter-House D."/>
            <person name="Gryganskyi A."/>
        </authorList>
    </citation>
    <scope>NUCLEOTIDE SEQUENCE [LARGE SCALE GENOMIC DNA]</scope>
    <source>
        <strain evidence="6 7">AG-B5</strain>
    </source>
</reference>
<dbReference type="InterPro" id="IPR003954">
    <property type="entry name" value="RRM_euk-type"/>
</dbReference>
<dbReference type="InterPro" id="IPR035979">
    <property type="entry name" value="RBD_domain_sf"/>
</dbReference>
<feature type="domain" description="RRM" evidence="4">
    <location>
        <begin position="296"/>
        <end position="382"/>
    </location>
</feature>
<evidence type="ECO:0000256" key="3">
    <source>
        <dbReference type="SAM" id="MobiDB-lite"/>
    </source>
</evidence>
<dbReference type="Pfam" id="PF00076">
    <property type="entry name" value="RRM_1"/>
    <property type="match status" value="1"/>
</dbReference>
<accession>A0ABR2WIH9</accession>
<dbReference type="PIRSF" id="PIRSF031066">
    <property type="entry name" value="Splicing_factor_SPF45"/>
    <property type="match status" value="1"/>
</dbReference>
<comment type="caution">
    <text evidence="6">The sequence shown here is derived from an EMBL/GenBank/DDBJ whole genome shotgun (WGS) entry which is preliminary data.</text>
</comment>
<keyword evidence="7" id="KW-1185">Reference proteome</keyword>
<dbReference type="InterPro" id="IPR040052">
    <property type="entry name" value="RBM17"/>
</dbReference>
<dbReference type="InterPro" id="IPR012677">
    <property type="entry name" value="Nucleotide-bd_a/b_plait_sf"/>
</dbReference>
<feature type="region of interest" description="Disordered" evidence="3">
    <location>
        <begin position="146"/>
        <end position="190"/>
    </location>
</feature>
<feature type="compositionally biased region" description="Polar residues" evidence="3">
    <location>
        <begin position="51"/>
        <end position="61"/>
    </location>
</feature>
<protein>
    <recommendedName>
        <fullName evidence="8">Splicing factor 45</fullName>
    </recommendedName>
</protein>
<evidence type="ECO:0000313" key="6">
    <source>
        <dbReference type="EMBL" id="KAK9761315.1"/>
    </source>
</evidence>
<dbReference type="Proteomes" id="UP001479436">
    <property type="component" value="Unassembled WGS sequence"/>
</dbReference>
<dbReference type="InterPro" id="IPR000504">
    <property type="entry name" value="RRM_dom"/>
</dbReference>
<dbReference type="PANTHER" id="PTHR13288:SF8">
    <property type="entry name" value="SPLICING FACTOR 45"/>
    <property type="match status" value="1"/>
</dbReference>
<dbReference type="PANTHER" id="PTHR13288">
    <property type="entry name" value="SPLICING FACTOR 45 SPF45"/>
    <property type="match status" value="1"/>
</dbReference>
<dbReference type="SMART" id="SM00443">
    <property type="entry name" value="G_patch"/>
    <property type="match status" value="1"/>
</dbReference>
<dbReference type="SMART" id="SM00361">
    <property type="entry name" value="RRM_1"/>
    <property type="match status" value="1"/>
</dbReference>
<keyword evidence="1 2" id="KW-0694">RNA-binding</keyword>
<feature type="region of interest" description="Disordered" evidence="3">
    <location>
        <begin position="1"/>
        <end position="85"/>
    </location>
</feature>
<dbReference type="PROSITE" id="PS50174">
    <property type="entry name" value="G_PATCH"/>
    <property type="match status" value="1"/>
</dbReference>
<dbReference type="EMBL" id="JASJQH010001445">
    <property type="protein sequence ID" value="KAK9761315.1"/>
    <property type="molecule type" value="Genomic_DNA"/>
</dbReference>
<organism evidence="6 7">
    <name type="scientific">Basidiobolus ranarum</name>
    <dbReference type="NCBI Taxonomy" id="34480"/>
    <lineage>
        <taxon>Eukaryota</taxon>
        <taxon>Fungi</taxon>
        <taxon>Fungi incertae sedis</taxon>
        <taxon>Zoopagomycota</taxon>
        <taxon>Entomophthoromycotina</taxon>
        <taxon>Basidiobolomycetes</taxon>
        <taxon>Basidiobolales</taxon>
        <taxon>Basidiobolaceae</taxon>
        <taxon>Basidiobolus</taxon>
    </lineage>
</organism>
<proteinExistence type="predicted"/>
<evidence type="ECO:0000313" key="7">
    <source>
        <dbReference type="Proteomes" id="UP001479436"/>
    </source>
</evidence>
<feature type="domain" description="G-patch" evidence="5">
    <location>
        <begin position="224"/>
        <end position="270"/>
    </location>
</feature>
<dbReference type="Pfam" id="PF01585">
    <property type="entry name" value="G-patch"/>
    <property type="match status" value="1"/>
</dbReference>
<sequence>MSLYDDLPAPATNEESKPIVANTKPENGWTPRFLQPVIRRPPVNKVKPTRSVGSVLTSSTAVVAKSEPSVTTSTPTPNSTLTTSTPLFKPLTIASKVRQPVENTSVNTVGTWSQSEYHQKKNFKKRFGNSWEDEYDPQVPNDYEKWKLERKKPRQASVGSSEEERENNELNEKSSVHHYTPPKPSPANVNLKLSGEEAYLQRAKLSQNPPVITPQQEEHSQGSGEQFAKKMLKQYGWSEGQGLGKYAQGINTPLTVERVAPGFGIILNTATNQVADPVPIPVPELKPESELERPSTVVLLTNMVGPGEVDDTLQEETAEECGKFGKVERCLIFEVNTQQVAKEEAVRIFIQFENLTSAKRAFKELNGRFFAGRKVTARYFDKNRFERLDLAPSKRELGYE</sequence>
<dbReference type="SUPFAM" id="SSF54928">
    <property type="entry name" value="RNA-binding domain, RBD"/>
    <property type="match status" value="1"/>
</dbReference>
<dbReference type="InterPro" id="IPR000467">
    <property type="entry name" value="G_patch_dom"/>
</dbReference>
<evidence type="ECO:0000256" key="2">
    <source>
        <dbReference type="PROSITE-ProRule" id="PRU00176"/>
    </source>
</evidence>
<dbReference type="PROSITE" id="PS50102">
    <property type="entry name" value="RRM"/>
    <property type="match status" value="1"/>
</dbReference>
<keyword evidence="1" id="KW-0507">mRNA processing</keyword>
<evidence type="ECO:0000256" key="1">
    <source>
        <dbReference type="PIRNR" id="PIRNR031066"/>
    </source>
</evidence>
<keyword evidence="1" id="KW-0508">mRNA splicing</keyword>
<feature type="compositionally biased region" description="Low complexity" evidence="3">
    <location>
        <begin position="68"/>
        <end position="85"/>
    </location>
</feature>